<dbReference type="SUPFAM" id="SSF52540">
    <property type="entry name" value="P-loop containing nucleoside triphosphate hydrolases"/>
    <property type="match status" value="1"/>
</dbReference>
<reference evidence="4 5" key="1">
    <citation type="submission" date="2024-09" db="EMBL/GenBank/DDBJ databases">
        <title>Floridaenema gen nov. (Aerosakkonemataceae, Aerosakkonematales ord. nov., Cyanobacteria) from benthic tropical and subtropical fresh waters, with the description of four new species.</title>
        <authorList>
            <person name="Moretto J.A."/>
            <person name="Berthold D.E."/>
            <person name="Lefler F.W."/>
            <person name="Huang I.-S."/>
            <person name="Laughinghouse H. IV."/>
        </authorList>
    </citation>
    <scope>NUCLEOTIDE SEQUENCE [LARGE SCALE GENOMIC DNA]</scope>
    <source>
        <strain evidence="4 5">BLCC-F154</strain>
    </source>
</reference>
<evidence type="ECO:0000256" key="2">
    <source>
        <dbReference type="ARBA" id="ARBA00022840"/>
    </source>
</evidence>
<dbReference type="GO" id="GO:0005524">
    <property type="term" value="F:ATP binding"/>
    <property type="evidence" value="ECO:0007669"/>
    <property type="project" value="UniProtKB-KW"/>
</dbReference>
<organism evidence="4 5">
    <name type="scientific">Floridaenema fluviatile BLCC-F154</name>
    <dbReference type="NCBI Taxonomy" id="3153640"/>
    <lineage>
        <taxon>Bacteria</taxon>
        <taxon>Bacillati</taxon>
        <taxon>Cyanobacteriota</taxon>
        <taxon>Cyanophyceae</taxon>
        <taxon>Oscillatoriophycideae</taxon>
        <taxon>Aerosakkonematales</taxon>
        <taxon>Aerosakkonemataceae</taxon>
        <taxon>Floridanema</taxon>
        <taxon>Floridanema fluviatile</taxon>
    </lineage>
</organism>
<gene>
    <name evidence="4" type="ORF">ACE1B6_06230</name>
</gene>
<keyword evidence="5" id="KW-1185">Reference proteome</keyword>
<dbReference type="Gene3D" id="3.40.50.300">
    <property type="entry name" value="P-loop containing nucleotide triphosphate hydrolases"/>
    <property type="match status" value="1"/>
</dbReference>
<dbReference type="InterPro" id="IPR003439">
    <property type="entry name" value="ABC_transporter-like_ATP-bd"/>
</dbReference>
<proteinExistence type="predicted"/>
<evidence type="ECO:0000259" key="3">
    <source>
        <dbReference type="PROSITE" id="PS50893"/>
    </source>
</evidence>
<sequence length="261" mass="29235">MLGQSGQLSPLEMSPEIPQLKVSQVSLAATVGMGFLLQDISFEVLAGERIAIVGPSGAGKTSLLRLLNRLNEASSGKILLENQDIREIAPTQLRQQVTLVLQEAKLLGMTVQEAISYPLLLRGFPAAQIKERLIYWMERLHIPEDWQNRTEIQLSAGQRQLVAIARALAIQPKILLLDEPTSALDSGRASYLIQLLTQIAPEFGTTIFMVNHQLELAEEFSTKVLHLQQGKLVEFTASEKLDWKQLRQSFIELEQQEAEEW</sequence>
<evidence type="ECO:0000313" key="4">
    <source>
        <dbReference type="EMBL" id="MFB2934858.1"/>
    </source>
</evidence>
<accession>A0ABV4Y9S7</accession>
<name>A0ABV4Y9S7_9CYAN</name>
<protein>
    <submittedName>
        <fullName evidence="4">ATP-binding cassette domain-containing protein</fullName>
    </submittedName>
</protein>
<keyword evidence="2 4" id="KW-0067">ATP-binding</keyword>
<dbReference type="InterPro" id="IPR017871">
    <property type="entry name" value="ABC_transporter-like_CS"/>
</dbReference>
<dbReference type="EMBL" id="JBHFNS010000026">
    <property type="protein sequence ID" value="MFB2934858.1"/>
    <property type="molecule type" value="Genomic_DNA"/>
</dbReference>
<dbReference type="InterPro" id="IPR027417">
    <property type="entry name" value="P-loop_NTPase"/>
</dbReference>
<dbReference type="PANTHER" id="PTHR24220">
    <property type="entry name" value="IMPORT ATP-BINDING PROTEIN"/>
    <property type="match status" value="1"/>
</dbReference>
<dbReference type="PROSITE" id="PS00211">
    <property type="entry name" value="ABC_TRANSPORTER_1"/>
    <property type="match status" value="1"/>
</dbReference>
<feature type="domain" description="ABC transporter" evidence="3">
    <location>
        <begin position="20"/>
        <end position="254"/>
    </location>
</feature>
<keyword evidence="1" id="KW-0547">Nucleotide-binding</keyword>
<dbReference type="RefSeq" id="WP_413256381.1">
    <property type="nucleotide sequence ID" value="NZ_JBHFNS010000026.1"/>
</dbReference>
<dbReference type="Proteomes" id="UP001576776">
    <property type="component" value="Unassembled WGS sequence"/>
</dbReference>
<dbReference type="InterPro" id="IPR003593">
    <property type="entry name" value="AAA+_ATPase"/>
</dbReference>
<dbReference type="SMART" id="SM00382">
    <property type="entry name" value="AAA"/>
    <property type="match status" value="1"/>
</dbReference>
<dbReference type="PROSITE" id="PS50893">
    <property type="entry name" value="ABC_TRANSPORTER_2"/>
    <property type="match status" value="1"/>
</dbReference>
<dbReference type="Pfam" id="PF00005">
    <property type="entry name" value="ABC_tran"/>
    <property type="match status" value="1"/>
</dbReference>
<comment type="caution">
    <text evidence="4">The sequence shown here is derived from an EMBL/GenBank/DDBJ whole genome shotgun (WGS) entry which is preliminary data.</text>
</comment>
<dbReference type="InterPro" id="IPR015854">
    <property type="entry name" value="ABC_transpr_LolD-like"/>
</dbReference>
<evidence type="ECO:0000313" key="5">
    <source>
        <dbReference type="Proteomes" id="UP001576776"/>
    </source>
</evidence>
<evidence type="ECO:0000256" key="1">
    <source>
        <dbReference type="ARBA" id="ARBA00022741"/>
    </source>
</evidence>